<dbReference type="KEGG" id="pfj:MYCFIDRAFT_206824"/>
<dbReference type="VEuPathDB" id="FungiDB:MYCFIDRAFT_206824"/>
<protein>
    <submittedName>
        <fullName evidence="1">Uncharacterized protein</fullName>
    </submittedName>
</protein>
<proteinExistence type="predicted"/>
<dbReference type="HOGENOM" id="CLU_2264882_0_0_1"/>
<dbReference type="EMBL" id="KB446556">
    <property type="protein sequence ID" value="EME86458.1"/>
    <property type="molecule type" value="Genomic_DNA"/>
</dbReference>
<reference evidence="1 2" key="1">
    <citation type="journal article" date="2012" name="PLoS Pathog.">
        <title>Diverse lifestyles and strategies of plant pathogenesis encoded in the genomes of eighteen Dothideomycetes fungi.</title>
        <authorList>
            <person name="Ohm R.A."/>
            <person name="Feau N."/>
            <person name="Henrissat B."/>
            <person name="Schoch C.L."/>
            <person name="Horwitz B.A."/>
            <person name="Barry K.W."/>
            <person name="Condon B.J."/>
            <person name="Copeland A.C."/>
            <person name="Dhillon B."/>
            <person name="Glaser F."/>
            <person name="Hesse C.N."/>
            <person name="Kosti I."/>
            <person name="LaButti K."/>
            <person name="Lindquist E.A."/>
            <person name="Lucas S."/>
            <person name="Salamov A.A."/>
            <person name="Bradshaw R.E."/>
            <person name="Ciuffetti L."/>
            <person name="Hamelin R.C."/>
            <person name="Kema G.H.J."/>
            <person name="Lawrence C."/>
            <person name="Scott J.A."/>
            <person name="Spatafora J.W."/>
            <person name="Turgeon B.G."/>
            <person name="de Wit P.J.G.M."/>
            <person name="Zhong S."/>
            <person name="Goodwin S.B."/>
            <person name="Grigoriev I.V."/>
        </authorList>
    </citation>
    <scope>NUCLEOTIDE SEQUENCE [LARGE SCALE GENOMIC DNA]</scope>
    <source>
        <strain evidence="1 2">CIRAD86</strain>
    </source>
</reference>
<organism evidence="1 2">
    <name type="scientific">Pseudocercospora fijiensis (strain CIRAD86)</name>
    <name type="common">Black leaf streak disease fungus</name>
    <name type="synonym">Mycosphaerella fijiensis</name>
    <dbReference type="NCBI Taxonomy" id="383855"/>
    <lineage>
        <taxon>Eukaryota</taxon>
        <taxon>Fungi</taxon>
        <taxon>Dikarya</taxon>
        <taxon>Ascomycota</taxon>
        <taxon>Pezizomycotina</taxon>
        <taxon>Dothideomycetes</taxon>
        <taxon>Dothideomycetidae</taxon>
        <taxon>Mycosphaerellales</taxon>
        <taxon>Mycosphaerellaceae</taxon>
        <taxon>Pseudocercospora</taxon>
    </lineage>
</organism>
<evidence type="ECO:0000313" key="2">
    <source>
        <dbReference type="Proteomes" id="UP000016932"/>
    </source>
</evidence>
<accession>M3BB65</accession>
<dbReference type="Proteomes" id="UP000016932">
    <property type="component" value="Unassembled WGS sequence"/>
</dbReference>
<dbReference type="GeneID" id="19336511"/>
<dbReference type="AlphaFoldDB" id="M3BB65"/>
<name>M3BB65_PSEFD</name>
<dbReference type="RefSeq" id="XP_007923717.1">
    <property type="nucleotide sequence ID" value="XM_007925526.1"/>
</dbReference>
<gene>
    <name evidence="1" type="ORF">MYCFIDRAFT_206824</name>
</gene>
<sequence>MYIGQILHQLVVQPSKSRCRVQRRSFSMKPFANDLPYSTAHIFGLTFCPTNLICHFSTPFLFYPFQCRWYDSAPGHTPRSFPLALFNSTQPLEVSTRAFRWRS</sequence>
<evidence type="ECO:0000313" key="1">
    <source>
        <dbReference type="EMBL" id="EME86458.1"/>
    </source>
</evidence>
<keyword evidence="2" id="KW-1185">Reference proteome</keyword>